<comment type="caution">
    <text evidence="2">The sequence shown here is derived from an EMBL/GenBank/DDBJ whole genome shotgun (WGS) entry which is preliminary data.</text>
</comment>
<feature type="compositionally biased region" description="Pro residues" evidence="1">
    <location>
        <begin position="216"/>
        <end position="230"/>
    </location>
</feature>
<evidence type="ECO:0000256" key="1">
    <source>
        <dbReference type="SAM" id="MobiDB-lite"/>
    </source>
</evidence>
<protein>
    <submittedName>
        <fullName evidence="2">Uncharacterized protein</fullName>
    </submittedName>
</protein>
<dbReference type="Proteomes" id="UP000314294">
    <property type="component" value="Unassembled WGS sequence"/>
</dbReference>
<keyword evidence="3" id="KW-1185">Reference proteome</keyword>
<reference evidence="2 3" key="1">
    <citation type="submission" date="2019-03" db="EMBL/GenBank/DDBJ databases">
        <title>First draft genome of Liparis tanakae, snailfish: a comprehensive survey of snailfish specific genes.</title>
        <authorList>
            <person name="Kim W."/>
            <person name="Song I."/>
            <person name="Jeong J.-H."/>
            <person name="Kim D."/>
            <person name="Kim S."/>
            <person name="Ryu S."/>
            <person name="Song J.Y."/>
            <person name="Lee S.K."/>
        </authorList>
    </citation>
    <scope>NUCLEOTIDE SEQUENCE [LARGE SCALE GENOMIC DNA]</scope>
    <source>
        <tissue evidence="2">Muscle</tissue>
    </source>
</reference>
<sequence length="488" mass="53456">MYPRKLTRTKKPNPGGRRRSKTPSLEVYSPSSSAGTFPRSIVTPSRKCSEWFQNECQQKLHVNGKQQILTEKRVQSSAAPGLIKTSTSCLSSPNLRGLGERSLDGVKLEFVCRQSCTDEELLHDTQESQPRTAGQRFGSAGDMLAERKLPRLRIGAGDGERLLEPGDGSLSHRSRMPPGFSVVARIIPCCSRRLEEMAEQTRRLPGAGRPPHQHFPMPPPHPSTKPPNSPRPLLELWLGSDGHGDGADECQNKQTVGDKTKTKMNRKLCLCWWRNAAHYRVERYTAQRGQLPVPFERVKLISPDVGSLMESEESLEVASVSSTSAQSRHTASAQHCGAFSPFTLWATPILSWSLLISSVSAQRMLPHGQRLEEDLSETSLPPFLTATSARASSHLSDAAEIYVAVWEEANPQGWLLQVHLVLELSGSPLGGGTAREQLNTLLILPCEHGAGCPPRCPQAPQCVHGPAGCEAGCTARRSRDEGKEKGIK</sequence>
<evidence type="ECO:0000313" key="2">
    <source>
        <dbReference type="EMBL" id="TNN86515.1"/>
    </source>
</evidence>
<gene>
    <name evidence="2" type="ORF">EYF80_003285</name>
</gene>
<feature type="region of interest" description="Disordered" evidence="1">
    <location>
        <begin position="199"/>
        <end position="254"/>
    </location>
</feature>
<feature type="compositionally biased region" description="Basic residues" evidence="1">
    <location>
        <begin position="1"/>
        <end position="21"/>
    </location>
</feature>
<dbReference type="AlphaFoldDB" id="A0A4Z2J833"/>
<organism evidence="2 3">
    <name type="scientific">Liparis tanakae</name>
    <name type="common">Tanaka's snailfish</name>
    <dbReference type="NCBI Taxonomy" id="230148"/>
    <lineage>
        <taxon>Eukaryota</taxon>
        <taxon>Metazoa</taxon>
        <taxon>Chordata</taxon>
        <taxon>Craniata</taxon>
        <taxon>Vertebrata</taxon>
        <taxon>Euteleostomi</taxon>
        <taxon>Actinopterygii</taxon>
        <taxon>Neopterygii</taxon>
        <taxon>Teleostei</taxon>
        <taxon>Neoteleostei</taxon>
        <taxon>Acanthomorphata</taxon>
        <taxon>Eupercaria</taxon>
        <taxon>Perciformes</taxon>
        <taxon>Cottioidei</taxon>
        <taxon>Cottales</taxon>
        <taxon>Liparidae</taxon>
        <taxon>Liparis</taxon>
    </lineage>
</organism>
<dbReference type="EMBL" id="SRLO01000015">
    <property type="protein sequence ID" value="TNN86515.1"/>
    <property type="molecule type" value="Genomic_DNA"/>
</dbReference>
<accession>A0A4Z2J833</accession>
<name>A0A4Z2J833_9TELE</name>
<evidence type="ECO:0000313" key="3">
    <source>
        <dbReference type="Proteomes" id="UP000314294"/>
    </source>
</evidence>
<feature type="region of interest" description="Disordered" evidence="1">
    <location>
        <begin position="1"/>
        <end position="40"/>
    </location>
</feature>
<proteinExistence type="predicted"/>